<keyword evidence="1" id="KW-0472">Membrane</keyword>
<evidence type="ECO:0000256" key="1">
    <source>
        <dbReference type="SAM" id="Phobius"/>
    </source>
</evidence>
<dbReference type="AlphaFoldDB" id="A0A017SHJ2"/>
<dbReference type="RefSeq" id="XP_040639914.1">
    <property type="nucleotide sequence ID" value="XM_040778504.1"/>
</dbReference>
<gene>
    <name evidence="2" type="ORF">EURHEDRAFT_366922</name>
</gene>
<protein>
    <submittedName>
        <fullName evidence="2">Uncharacterized protein</fullName>
    </submittedName>
</protein>
<accession>A0A017SHJ2</accession>
<evidence type="ECO:0000313" key="3">
    <source>
        <dbReference type="Proteomes" id="UP000019804"/>
    </source>
</evidence>
<reference evidence="3" key="1">
    <citation type="journal article" date="2014" name="Nat. Commun.">
        <title>Genomic adaptations of the halophilic Dead Sea filamentous fungus Eurotium rubrum.</title>
        <authorList>
            <person name="Kis-Papo T."/>
            <person name="Weig A.R."/>
            <person name="Riley R."/>
            <person name="Persoh D."/>
            <person name="Salamov A."/>
            <person name="Sun H."/>
            <person name="Lipzen A."/>
            <person name="Wasser S.P."/>
            <person name="Rambold G."/>
            <person name="Grigoriev I.V."/>
            <person name="Nevo E."/>
        </authorList>
    </citation>
    <scope>NUCLEOTIDE SEQUENCE [LARGE SCALE GENOMIC DNA]</scope>
    <source>
        <strain evidence="3">CBS 135680</strain>
    </source>
</reference>
<keyword evidence="3" id="KW-1185">Reference proteome</keyword>
<dbReference type="Proteomes" id="UP000019804">
    <property type="component" value="Unassembled WGS sequence"/>
</dbReference>
<sequence>MSRIAVEKAILWGHDPHGIEERIWTHNICYEAFEHQLRLSDAEKKVLVNRKLLCSRHNGVLYVFSFRFFFFFFFHRS</sequence>
<organism evidence="2 3">
    <name type="scientific">Aspergillus ruber (strain CBS 135680)</name>
    <dbReference type="NCBI Taxonomy" id="1388766"/>
    <lineage>
        <taxon>Eukaryota</taxon>
        <taxon>Fungi</taxon>
        <taxon>Dikarya</taxon>
        <taxon>Ascomycota</taxon>
        <taxon>Pezizomycotina</taxon>
        <taxon>Eurotiomycetes</taxon>
        <taxon>Eurotiomycetidae</taxon>
        <taxon>Eurotiales</taxon>
        <taxon>Aspergillaceae</taxon>
        <taxon>Aspergillus</taxon>
        <taxon>Aspergillus subgen. Aspergillus</taxon>
    </lineage>
</organism>
<dbReference type="EMBL" id="KK088419">
    <property type="protein sequence ID" value="EYE96226.1"/>
    <property type="molecule type" value="Genomic_DNA"/>
</dbReference>
<keyword evidence="1" id="KW-0812">Transmembrane</keyword>
<feature type="transmembrane region" description="Helical" evidence="1">
    <location>
        <begin position="59"/>
        <end position="75"/>
    </location>
</feature>
<proteinExistence type="predicted"/>
<name>A0A017SHJ2_ASPRC</name>
<evidence type="ECO:0000313" key="2">
    <source>
        <dbReference type="EMBL" id="EYE96226.1"/>
    </source>
</evidence>
<dbReference type="GeneID" id="63693628"/>
<keyword evidence="1" id="KW-1133">Transmembrane helix</keyword>
<dbReference type="HOGENOM" id="CLU_2637658_0_0_1"/>